<dbReference type="GO" id="GO:0008745">
    <property type="term" value="F:N-acetylmuramoyl-L-alanine amidase activity"/>
    <property type="evidence" value="ECO:0007669"/>
    <property type="project" value="InterPro"/>
</dbReference>
<comment type="caution">
    <text evidence="3">The sequence shown here is derived from an EMBL/GenBank/DDBJ whole genome shotgun (WGS) entry which is preliminary data.</text>
</comment>
<dbReference type="SMART" id="SM00701">
    <property type="entry name" value="PGRP"/>
    <property type="match status" value="1"/>
</dbReference>
<accession>A0A3N1CPB9</accession>
<protein>
    <recommendedName>
        <fullName evidence="2">Peptidoglycan recognition protein family domain-containing protein</fullName>
    </recommendedName>
</protein>
<dbReference type="PANTHER" id="PTHR11022:SF41">
    <property type="entry name" value="PEPTIDOGLYCAN-RECOGNITION PROTEIN LC-RELATED"/>
    <property type="match status" value="1"/>
</dbReference>
<dbReference type="InterPro" id="IPR002502">
    <property type="entry name" value="Amidase_domain"/>
</dbReference>
<organism evidence="3 4">
    <name type="scientific">Actinocorallia herbida</name>
    <dbReference type="NCBI Taxonomy" id="58109"/>
    <lineage>
        <taxon>Bacteria</taxon>
        <taxon>Bacillati</taxon>
        <taxon>Actinomycetota</taxon>
        <taxon>Actinomycetes</taxon>
        <taxon>Streptosporangiales</taxon>
        <taxon>Thermomonosporaceae</taxon>
        <taxon>Actinocorallia</taxon>
    </lineage>
</organism>
<dbReference type="GO" id="GO:0009253">
    <property type="term" value="P:peptidoglycan catabolic process"/>
    <property type="evidence" value="ECO:0007669"/>
    <property type="project" value="InterPro"/>
</dbReference>
<evidence type="ECO:0000313" key="3">
    <source>
        <dbReference type="EMBL" id="ROO82568.1"/>
    </source>
</evidence>
<keyword evidence="4" id="KW-1185">Reference proteome</keyword>
<evidence type="ECO:0000259" key="2">
    <source>
        <dbReference type="SMART" id="SM00701"/>
    </source>
</evidence>
<dbReference type="AlphaFoldDB" id="A0A3N1CPB9"/>
<dbReference type="EMBL" id="RJKE01000001">
    <property type="protein sequence ID" value="ROO82568.1"/>
    <property type="molecule type" value="Genomic_DNA"/>
</dbReference>
<dbReference type="InterPro" id="IPR036505">
    <property type="entry name" value="Amidase/PGRP_sf"/>
</dbReference>
<sequence>MQLVTRKQWGARTPKAAASYLASTKGVKVHYTGSRVDPKIVDDHDLCAALVRQIQNGHMDGNGWNDIGYSFAVCPHRYVFEGRGLHKLPAANGAGLNSDHYAVLGLVGNSGLTVPPDLMLHGIRDAIDHVRAQGGAGTEVKGHRDGYATDCPGPQLYKWVQDGAPRPKTKEEDVALSDADIAKIADKVAERVWKRDGIIPAADGNPDNAYWTGATTVGYVAKQVRGLAAAVAALPAPVPAAVDEAAIVQGVLAGLSVDAIAERVIASVGESFAEQLLQALALRLGR</sequence>
<dbReference type="Gene3D" id="3.40.80.10">
    <property type="entry name" value="Peptidoglycan recognition protein-like"/>
    <property type="match status" value="1"/>
</dbReference>
<gene>
    <name evidence="3" type="ORF">EDD29_0048</name>
</gene>
<dbReference type="CDD" id="cd06583">
    <property type="entry name" value="PGRP"/>
    <property type="match status" value="1"/>
</dbReference>
<dbReference type="RefSeq" id="WP_211359510.1">
    <property type="nucleotide sequence ID" value="NZ_RJKE01000001.1"/>
</dbReference>
<evidence type="ECO:0000256" key="1">
    <source>
        <dbReference type="ARBA" id="ARBA00007553"/>
    </source>
</evidence>
<dbReference type="SUPFAM" id="SSF55846">
    <property type="entry name" value="N-acetylmuramoyl-L-alanine amidase-like"/>
    <property type="match status" value="1"/>
</dbReference>
<dbReference type="PANTHER" id="PTHR11022">
    <property type="entry name" value="PEPTIDOGLYCAN RECOGNITION PROTEIN"/>
    <property type="match status" value="1"/>
</dbReference>
<evidence type="ECO:0000313" key="4">
    <source>
        <dbReference type="Proteomes" id="UP000272400"/>
    </source>
</evidence>
<feature type="domain" description="Peptidoglycan recognition protein family" evidence="2">
    <location>
        <begin position="1"/>
        <end position="147"/>
    </location>
</feature>
<reference evidence="3 4" key="1">
    <citation type="submission" date="2018-11" db="EMBL/GenBank/DDBJ databases">
        <title>Sequencing the genomes of 1000 actinobacteria strains.</title>
        <authorList>
            <person name="Klenk H.-P."/>
        </authorList>
    </citation>
    <scope>NUCLEOTIDE SEQUENCE [LARGE SCALE GENOMIC DNA]</scope>
    <source>
        <strain evidence="3 4">DSM 44254</strain>
    </source>
</reference>
<dbReference type="GO" id="GO:0008270">
    <property type="term" value="F:zinc ion binding"/>
    <property type="evidence" value="ECO:0007669"/>
    <property type="project" value="InterPro"/>
</dbReference>
<dbReference type="Proteomes" id="UP000272400">
    <property type="component" value="Unassembled WGS sequence"/>
</dbReference>
<name>A0A3N1CPB9_9ACTN</name>
<comment type="similarity">
    <text evidence="1">Belongs to the N-acetylmuramoyl-L-alanine amidase 2 family.</text>
</comment>
<dbReference type="InterPro" id="IPR015510">
    <property type="entry name" value="PGRP"/>
</dbReference>
<proteinExistence type="inferred from homology"/>
<dbReference type="InterPro" id="IPR006619">
    <property type="entry name" value="PGRP_domain_met/bac"/>
</dbReference>